<dbReference type="Gene3D" id="3.40.50.2300">
    <property type="match status" value="2"/>
</dbReference>
<proteinExistence type="predicted"/>
<sequence>MATIKDVARAAGLSTATVSRVLNDHPSVTAATRAAVQDAIQRLDYHPNSAARTLRSADVSTLGLVVGDVVNPFFSELARAVENEARAHGYYVVIGNADEDPDRQDEYLSILLDRRVAGLLLCPTAEVSPLVADVVRGGRPVVFVDREIDGLDVPVVRSDSRLPVTALVDHLVRLGHRDPAIISGPTGLSTGRERLAAFRDALATHGIGLPESRVRVGDFQMDSGVAAMRSLLDQPEPPTAVFAADNLMALGALRCVHERGLRLGTDIALASFDDLPWFEYVEPPITAIRQQTERIGRTAVRELVALLDGRPARSHALPCTLVTRASCGEPVPGGEG</sequence>
<keyword evidence="7" id="KW-1185">Reference proteome</keyword>
<dbReference type="CDD" id="cd01392">
    <property type="entry name" value="HTH_LacI"/>
    <property type="match status" value="1"/>
</dbReference>
<keyword evidence="1" id="KW-0678">Repressor</keyword>
<dbReference type="InterPro" id="IPR000843">
    <property type="entry name" value="HTH_LacI"/>
</dbReference>
<name>A0A2P8DPC1_9ACTN</name>
<keyword evidence="2" id="KW-0805">Transcription regulation</keyword>
<dbReference type="SUPFAM" id="SSF47413">
    <property type="entry name" value="lambda repressor-like DNA-binding domains"/>
    <property type="match status" value="1"/>
</dbReference>
<dbReference type="GO" id="GO:0003700">
    <property type="term" value="F:DNA-binding transcription factor activity"/>
    <property type="evidence" value="ECO:0007669"/>
    <property type="project" value="TreeGrafter"/>
</dbReference>
<evidence type="ECO:0000256" key="2">
    <source>
        <dbReference type="ARBA" id="ARBA00023015"/>
    </source>
</evidence>
<accession>A0A2P8DPC1</accession>
<evidence type="ECO:0000313" key="6">
    <source>
        <dbReference type="EMBL" id="PSK99065.1"/>
    </source>
</evidence>
<dbReference type="OrthoDB" id="3595338at2"/>
<dbReference type="GO" id="GO:0000976">
    <property type="term" value="F:transcription cis-regulatory region binding"/>
    <property type="evidence" value="ECO:0007669"/>
    <property type="project" value="TreeGrafter"/>
</dbReference>
<reference evidence="6 7" key="1">
    <citation type="submission" date="2018-03" db="EMBL/GenBank/DDBJ databases">
        <title>Genomic Encyclopedia of Archaeal and Bacterial Type Strains, Phase II (KMG-II): from individual species to whole genera.</title>
        <authorList>
            <person name="Goeker M."/>
        </authorList>
    </citation>
    <scope>NUCLEOTIDE SEQUENCE [LARGE SCALE GENOMIC DNA]</scope>
    <source>
        <strain evidence="6 7">DSM 45312</strain>
    </source>
</reference>
<dbReference type="Pfam" id="PF00356">
    <property type="entry name" value="LacI"/>
    <property type="match status" value="1"/>
</dbReference>
<gene>
    <name evidence="6" type="ORF">CLV63_104289</name>
</gene>
<dbReference type="EMBL" id="PYGA01000004">
    <property type="protein sequence ID" value="PSK99065.1"/>
    <property type="molecule type" value="Genomic_DNA"/>
</dbReference>
<evidence type="ECO:0000256" key="3">
    <source>
        <dbReference type="ARBA" id="ARBA00023125"/>
    </source>
</evidence>
<comment type="caution">
    <text evidence="6">The sequence shown here is derived from an EMBL/GenBank/DDBJ whole genome shotgun (WGS) entry which is preliminary data.</text>
</comment>
<dbReference type="PANTHER" id="PTHR30146:SF148">
    <property type="entry name" value="HTH-TYPE TRANSCRIPTIONAL REPRESSOR PURR-RELATED"/>
    <property type="match status" value="1"/>
</dbReference>
<dbReference type="SUPFAM" id="SSF53822">
    <property type="entry name" value="Periplasmic binding protein-like I"/>
    <property type="match status" value="1"/>
</dbReference>
<dbReference type="InterPro" id="IPR010982">
    <property type="entry name" value="Lambda_DNA-bd_dom_sf"/>
</dbReference>
<evidence type="ECO:0000313" key="7">
    <source>
        <dbReference type="Proteomes" id="UP000240542"/>
    </source>
</evidence>
<dbReference type="Pfam" id="PF13377">
    <property type="entry name" value="Peripla_BP_3"/>
    <property type="match status" value="1"/>
</dbReference>
<keyword evidence="3" id="KW-0238">DNA-binding</keyword>
<protein>
    <submittedName>
        <fullName evidence="6">LacI family transcriptional regulator</fullName>
    </submittedName>
</protein>
<dbReference type="PROSITE" id="PS50932">
    <property type="entry name" value="HTH_LACI_2"/>
    <property type="match status" value="1"/>
</dbReference>
<organism evidence="6 7">
    <name type="scientific">Murinocardiopsis flavida</name>
    <dbReference type="NCBI Taxonomy" id="645275"/>
    <lineage>
        <taxon>Bacteria</taxon>
        <taxon>Bacillati</taxon>
        <taxon>Actinomycetota</taxon>
        <taxon>Actinomycetes</taxon>
        <taxon>Streptosporangiales</taxon>
        <taxon>Nocardiopsidaceae</taxon>
        <taxon>Murinocardiopsis</taxon>
    </lineage>
</organism>
<dbReference type="CDD" id="cd06299">
    <property type="entry name" value="PBP1_LacI-like"/>
    <property type="match status" value="1"/>
</dbReference>
<evidence type="ECO:0000256" key="1">
    <source>
        <dbReference type="ARBA" id="ARBA00022491"/>
    </source>
</evidence>
<evidence type="ECO:0000259" key="5">
    <source>
        <dbReference type="PROSITE" id="PS50932"/>
    </source>
</evidence>
<dbReference type="SMART" id="SM00354">
    <property type="entry name" value="HTH_LACI"/>
    <property type="match status" value="1"/>
</dbReference>
<feature type="domain" description="HTH lacI-type" evidence="5">
    <location>
        <begin position="2"/>
        <end position="56"/>
    </location>
</feature>
<keyword evidence="4" id="KW-0804">Transcription</keyword>
<dbReference type="Gene3D" id="1.10.260.40">
    <property type="entry name" value="lambda repressor-like DNA-binding domains"/>
    <property type="match status" value="1"/>
</dbReference>
<dbReference type="AlphaFoldDB" id="A0A2P8DPC1"/>
<dbReference type="PANTHER" id="PTHR30146">
    <property type="entry name" value="LACI-RELATED TRANSCRIPTIONAL REPRESSOR"/>
    <property type="match status" value="1"/>
</dbReference>
<evidence type="ECO:0000256" key="4">
    <source>
        <dbReference type="ARBA" id="ARBA00023163"/>
    </source>
</evidence>
<dbReference type="InterPro" id="IPR046335">
    <property type="entry name" value="LacI/GalR-like_sensor"/>
</dbReference>
<dbReference type="InterPro" id="IPR028082">
    <property type="entry name" value="Peripla_BP_I"/>
</dbReference>
<dbReference type="Proteomes" id="UP000240542">
    <property type="component" value="Unassembled WGS sequence"/>
</dbReference>
<dbReference type="PRINTS" id="PR00036">
    <property type="entry name" value="HTHLACI"/>
</dbReference>
<dbReference type="RefSeq" id="WP_106582373.1">
    <property type="nucleotide sequence ID" value="NZ_PYGA01000004.1"/>
</dbReference>